<sequence>MKKKIDIRIHLEPINYNHFKKEALEQNRTIKNLIETFISDKLKEKQK</sequence>
<proteinExistence type="predicted"/>
<name>A0A6J5RMD8_9CAUD</name>
<dbReference type="EMBL" id="LR797257">
    <property type="protein sequence ID" value="CAB4198159.1"/>
    <property type="molecule type" value="Genomic_DNA"/>
</dbReference>
<gene>
    <name evidence="1" type="ORF">UFOVP1311_56</name>
</gene>
<protein>
    <submittedName>
        <fullName evidence="1">Uncharacterized protein</fullName>
    </submittedName>
</protein>
<evidence type="ECO:0000313" key="1">
    <source>
        <dbReference type="EMBL" id="CAB4198159.1"/>
    </source>
</evidence>
<reference evidence="1" key="1">
    <citation type="submission" date="2020-05" db="EMBL/GenBank/DDBJ databases">
        <authorList>
            <person name="Chiriac C."/>
            <person name="Salcher M."/>
            <person name="Ghai R."/>
            <person name="Kavagutti S V."/>
        </authorList>
    </citation>
    <scope>NUCLEOTIDE SEQUENCE</scope>
</reference>
<organism evidence="1">
    <name type="scientific">uncultured Caudovirales phage</name>
    <dbReference type="NCBI Taxonomy" id="2100421"/>
    <lineage>
        <taxon>Viruses</taxon>
        <taxon>Duplodnaviria</taxon>
        <taxon>Heunggongvirae</taxon>
        <taxon>Uroviricota</taxon>
        <taxon>Caudoviricetes</taxon>
        <taxon>Peduoviridae</taxon>
        <taxon>Maltschvirus</taxon>
        <taxon>Maltschvirus maltsch</taxon>
    </lineage>
</organism>
<accession>A0A6J5RMD8</accession>